<dbReference type="GO" id="GO:0016757">
    <property type="term" value="F:glycosyltransferase activity"/>
    <property type="evidence" value="ECO:0007669"/>
    <property type="project" value="UniProtKB-KW"/>
</dbReference>
<proteinExistence type="predicted"/>
<dbReference type="EMBL" id="JBHUIM010000003">
    <property type="protein sequence ID" value="MFD2248234.1"/>
    <property type="molecule type" value="Genomic_DNA"/>
</dbReference>
<comment type="caution">
    <text evidence="1">The sequence shown here is derived from an EMBL/GenBank/DDBJ whole genome shotgun (WGS) entry which is preliminary data.</text>
</comment>
<dbReference type="Gene3D" id="3.40.50.2000">
    <property type="entry name" value="Glycogen Phosphorylase B"/>
    <property type="match status" value="1"/>
</dbReference>
<keyword evidence="1" id="KW-0808">Transferase</keyword>
<protein>
    <submittedName>
        <fullName evidence="1">Glycosyltransferase</fullName>
        <ecNumber evidence="1">2.4.-.-</ecNumber>
    </submittedName>
</protein>
<gene>
    <name evidence="1" type="ORF">ACFSKP_18340</name>
</gene>
<evidence type="ECO:0000313" key="2">
    <source>
        <dbReference type="Proteomes" id="UP001597374"/>
    </source>
</evidence>
<organism evidence="1 2">
    <name type="scientific">Pontibacter ruber</name>
    <dbReference type="NCBI Taxonomy" id="1343895"/>
    <lineage>
        <taxon>Bacteria</taxon>
        <taxon>Pseudomonadati</taxon>
        <taxon>Bacteroidota</taxon>
        <taxon>Cytophagia</taxon>
        <taxon>Cytophagales</taxon>
        <taxon>Hymenobacteraceae</taxon>
        <taxon>Pontibacter</taxon>
    </lineage>
</organism>
<dbReference type="Pfam" id="PF13692">
    <property type="entry name" value="Glyco_trans_1_4"/>
    <property type="match status" value="1"/>
</dbReference>
<keyword evidence="1" id="KW-0328">Glycosyltransferase</keyword>
<sequence length="300" mass="35090">MKIAFVHSGKAYLPEIKAYVRYFNAQEGYEAEELFADDKESIKSYNVIWRFQGVDLQGTSKDQILIHEYNSLSVGRFHSQKDLLKKLLNVKPQGRIFLNQAVKDKYNFRDKVPYLLRDMGIAEEFFLKQEQKDYDFVYIGTMAASRSIAVFLDHLIKHFPKYKVLLIGEPSAELYQQYSKFSNITFTGRLPYAEMPQVASKATYGLNLVPDVFPYNIQTSTKLLEYCALGLKVISTDYTWAREFQNQVQGKFFFVNKDRSNFKPEQLERFDFQTPDVRAYTWQNILQRAGLLAFLESLKR</sequence>
<dbReference type="Proteomes" id="UP001597374">
    <property type="component" value="Unassembled WGS sequence"/>
</dbReference>
<accession>A0ABW5D3X2</accession>
<dbReference type="EC" id="2.4.-.-" evidence="1"/>
<reference evidence="2" key="1">
    <citation type="journal article" date="2019" name="Int. J. Syst. Evol. Microbiol.">
        <title>The Global Catalogue of Microorganisms (GCM) 10K type strain sequencing project: providing services to taxonomists for standard genome sequencing and annotation.</title>
        <authorList>
            <consortium name="The Broad Institute Genomics Platform"/>
            <consortium name="The Broad Institute Genome Sequencing Center for Infectious Disease"/>
            <person name="Wu L."/>
            <person name="Ma J."/>
        </authorList>
    </citation>
    <scope>NUCLEOTIDE SEQUENCE [LARGE SCALE GENOMIC DNA]</scope>
    <source>
        <strain evidence="2">CGMCC 4.1782</strain>
    </source>
</reference>
<dbReference type="SUPFAM" id="SSF53756">
    <property type="entry name" value="UDP-Glycosyltransferase/glycogen phosphorylase"/>
    <property type="match status" value="1"/>
</dbReference>
<evidence type="ECO:0000313" key="1">
    <source>
        <dbReference type="EMBL" id="MFD2248234.1"/>
    </source>
</evidence>
<name>A0ABW5D3X2_9BACT</name>
<keyword evidence="2" id="KW-1185">Reference proteome</keyword>
<dbReference type="RefSeq" id="WP_250431837.1">
    <property type="nucleotide sequence ID" value="NZ_JALPRR010000004.1"/>
</dbReference>